<evidence type="ECO:0000313" key="1">
    <source>
        <dbReference type="EMBL" id="TDQ11721.1"/>
    </source>
</evidence>
<organism evidence="1 2">
    <name type="scientific">Pedobacter metabolipauper</name>
    <dbReference type="NCBI Taxonomy" id="425513"/>
    <lineage>
        <taxon>Bacteria</taxon>
        <taxon>Pseudomonadati</taxon>
        <taxon>Bacteroidota</taxon>
        <taxon>Sphingobacteriia</taxon>
        <taxon>Sphingobacteriales</taxon>
        <taxon>Sphingobacteriaceae</taxon>
        <taxon>Pedobacter</taxon>
    </lineage>
</organism>
<keyword evidence="2" id="KW-1185">Reference proteome</keyword>
<dbReference type="RefSeq" id="WP_133574770.1">
    <property type="nucleotide sequence ID" value="NZ_SNYC01000003.1"/>
</dbReference>
<dbReference type="OrthoDB" id="1356646at2"/>
<name>A0A4R6T2X4_9SPHI</name>
<accession>A0A4R6T2X4</accession>
<sequence length="138" mass="16122">MFGKLFRKKPKEPVFVNLDFYANKDKYFVRLQPWDWFTDVSIYTIGLVDKKPTMLTMDPWTQEVYLNADGQSTVSEYVNRKAQEYVNSRSIVPVKLGQTIVEELENLVHKYGAIELKDDKTILPLKLAFPISEQKDLN</sequence>
<dbReference type="AlphaFoldDB" id="A0A4R6T2X4"/>
<comment type="caution">
    <text evidence="1">The sequence shown here is derived from an EMBL/GenBank/DDBJ whole genome shotgun (WGS) entry which is preliminary data.</text>
</comment>
<reference evidence="1 2" key="1">
    <citation type="submission" date="2019-03" db="EMBL/GenBank/DDBJ databases">
        <title>Genomic Encyclopedia of Archaeal and Bacterial Type Strains, Phase II (KMG-II): from individual species to whole genera.</title>
        <authorList>
            <person name="Goeker M."/>
        </authorList>
    </citation>
    <scope>NUCLEOTIDE SEQUENCE [LARGE SCALE GENOMIC DNA]</scope>
    <source>
        <strain evidence="1 2">DSM 19035</strain>
    </source>
</reference>
<proteinExistence type="predicted"/>
<dbReference type="Proteomes" id="UP000295620">
    <property type="component" value="Unassembled WGS sequence"/>
</dbReference>
<evidence type="ECO:0000313" key="2">
    <source>
        <dbReference type="Proteomes" id="UP000295620"/>
    </source>
</evidence>
<gene>
    <name evidence="1" type="ORF">ATK78_0849</name>
</gene>
<protein>
    <submittedName>
        <fullName evidence="1">Uncharacterized protein</fullName>
    </submittedName>
</protein>
<dbReference type="EMBL" id="SNYC01000003">
    <property type="protein sequence ID" value="TDQ11721.1"/>
    <property type="molecule type" value="Genomic_DNA"/>
</dbReference>